<evidence type="ECO:0000313" key="1">
    <source>
        <dbReference type="EMBL" id="OAP59515.1"/>
    </source>
</evidence>
<reference evidence="1 2" key="1">
    <citation type="submission" date="2016-04" db="EMBL/GenBank/DDBJ databases">
        <title>Draft genome of Fonsecaea erecta CBS 125763.</title>
        <authorList>
            <person name="Weiss V.A."/>
            <person name="Vicente V.A."/>
            <person name="Raittz R.T."/>
            <person name="Moreno L.F."/>
            <person name="De Souza E.M."/>
            <person name="Pedrosa F.O."/>
            <person name="Steffens M.B."/>
            <person name="Faoro H."/>
            <person name="Tadra-Sfeir M.Z."/>
            <person name="Najafzadeh M.J."/>
            <person name="Felipe M.S."/>
            <person name="Teixeira M."/>
            <person name="Sun J."/>
            <person name="Xi L."/>
            <person name="Gomes R."/>
            <person name="De Azevedo C.M."/>
            <person name="Salgado C.G."/>
            <person name="Da Silva M.B."/>
            <person name="Nascimento M.F."/>
            <person name="Queiroz-Telles F."/>
            <person name="Attili D.S."/>
            <person name="Gorbushina A."/>
        </authorList>
    </citation>
    <scope>NUCLEOTIDE SEQUENCE [LARGE SCALE GENOMIC DNA]</scope>
    <source>
        <strain evidence="1 2">CBS 125763</strain>
    </source>
</reference>
<dbReference type="GeneID" id="30010981"/>
<keyword evidence="2" id="KW-1185">Reference proteome</keyword>
<dbReference type="PANTHER" id="PTHR39596">
    <property type="match status" value="1"/>
</dbReference>
<sequence>MIQWISCHLTALAHYHQHGWPQVKINLSLAVLRCLEGPRSDEKWNHLNSYVLPDRTTYDLVEWIYRVDVDYSPDRERVSTLVAAHSSTFWCPDEVYEEDIKGAIRKAERLGICKYRLFNLISCCARGDQDLPALLVMIDDTQAATASCFRHQEDFALRDLPAVVSFADSSGAINHESCTADHCEFALLDNTRVAQKHKCGESNIPSCPLIQFPQTPLQTADRLVWKSVELSTASRGAPSLTNGEYIAISHVWSDGTGAGTKGPGAVNSCLFQYFSEVAKALHCEGVWWDTISIPPDPKLRAKALRNMQINFSSAKHTVVHDEYLVNFPWKDDGTPCLALVLSPWFTRGWTAVELISSRSIKVLFKDPNNDRAPLIKDLRKDILASRFHHTLGHRTATRIIRRLQQTNVEPRSMRNLMQNLKSRNNSWPRDRIVVASLLAGVKPDLDAVNMEGRVMQQIITSYPQVDASVLIHGSPTIVDHGPLSWCPLNLFSGSTPILPQNGTWEALRLDIDKGSGSLTGRFWARTLPSLRQNNIEPFSMHSASQRKIMLALQHPGEYLVLTCYRRQRLCLVIKPTRLSRVDDAGRKFIECDWVGVALMDISYDPEGWFPNVKVQIGATSGPPELGLKAEDVLDIYHGQERPSTQQGDYFSLEPIHEGYEWSIQHQRWEKHGAPYLGLSTMH</sequence>
<comment type="caution">
    <text evidence="1">The sequence shown here is derived from an EMBL/GenBank/DDBJ whole genome shotgun (WGS) entry which is preliminary data.</text>
</comment>
<dbReference type="STRING" id="1367422.A0A178ZKF8"/>
<accession>A0A178ZKF8</accession>
<dbReference type="EMBL" id="LVYI01000005">
    <property type="protein sequence ID" value="OAP59515.1"/>
    <property type="molecule type" value="Genomic_DNA"/>
</dbReference>
<evidence type="ECO:0000313" key="2">
    <source>
        <dbReference type="Proteomes" id="UP000078343"/>
    </source>
</evidence>
<protein>
    <recommendedName>
        <fullName evidence="3">Heterokaryon incompatibility domain-containing protein</fullName>
    </recommendedName>
</protein>
<dbReference type="AlphaFoldDB" id="A0A178ZKF8"/>
<dbReference type="OrthoDB" id="4161651at2759"/>
<gene>
    <name evidence="1" type="ORF">AYL99_06813</name>
</gene>
<organism evidence="1 2">
    <name type="scientific">Fonsecaea erecta</name>
    <dbReference type="NCBI Taxonomy" id="1367422"/>
    <lineage>
        <taxon>Eukaryota</taxon>
        <taxon>Fungi</taxon>
        <taxon>Dikarya</taxon>
        <taxon>Ascomycota</taxon>
        <taxon>Pezizomycotina</taxon>
        <taxon>Eurotiomycetes</taxon>
        <taxon>Chaetothyriomycetidae</taxon>
        <taxon>Chaetothyriales</taxon>
        <taxon>Herpotrichiellaceae</taxon>
        <taxon>Fonsecaea</taxon>
    </lineage>
</organism>
<evidence type="ECO:0008006" key="3">
    <source>
        <dbReference type="Google" id="ProtNLM"/>
    </source>
</evidence>
<dbReference type="RefSeq" id="XP_018692882.1">
    <property type="nucleotide sequence ID" value="XM_018838322.1"/>
</dbReference>
<dbReference type="PANTHER" id="PTHR39596:SF2">
    <property type="entry name" value="HET DOMAIN PROTEIN (AFU_ORTHOLOGUE AFUA_1G17550)-RELATED"/>
    <property type="match status" value="1"/>
</dbReference>
<name>A0A178ZKF8_9EURO</name>
<dbReference type="Proteomes" id="UP000078343">
    <property type="component" value="Unassembled WGS sequence"/>
</dbReference>
<proteinExistence type="predicted"/>